<reference evidence="1" key="1">
    <citation type="submission" date="2020-11" db="EMBL/GenBank/DDBJ databases">
        <authorList>
            <person name="Tran Van P."/>
        </authorList>
    </citation>
    <scope>NUCLEOTIDE SEQUENCE</scope>
</reference>
<name>A0A7R9I3A0_9NEOP</name>
<organism evidence="1">
    <name type="scientific">Timema bartmani</name>
    <dbReference type="NCBI Taxonomy" id="61472"/>
    <lineage>
        <taxon>Eukaryota</taxon>
        <taxon>Metazoa</taxon>
        <taxon>Ecdysozoa</taxon>
        <taxon>Arthropoda</taxon>
        <taxon>Hexapoda</taxon>
        <taxon>Insecta</taxon>
        <taxon>Pterygota</taxon>
        <taxon>Neoptera</taxon>
        <taxon>Polyneoptera</taxon>
        <taxon>Phasmatodea</taxon>
        <taxon>Timematodea</taxon>
        <taxon>Timematoidea</taxon>
        <taxon>Timematidae</taxon>
        <taxon>Timema</taxon>
    </lineage>
</organism>
<accession>A0A7R9I3A0</accession>
<proteinExistence type="predicted"/>
<evidence type="ECO:0000313" key="1">
    <source>
        <dbReference type="EMBL" id="CAD7445848.1"/>
    </source>
</evidence>
<dbReference type="AlphaFoldDB" id="A0A7R9I3A0"/>
<protein>
    <submittedName>
        <fullName evidence="1">Uncharacterized protein</fullName>
    </submittedName>
</protein>
<gene>
    <name evidence="1" type="ORF">TBIB3V08_LOCUS8192</name>
</gene>
<sequence length="103" mass="12742">MQNKHICVITPSMDNTFITAYSVKNKQYDEYVRLVITKDFRMLVWQKVTWMTLECLLNDLSRMSELHRMRHRRWKREQWRLRTIGTRNRRTSDNDENIETHEP</sequence>
<dbReference type="EMBL" id="OD567559">
    <property type="protein sequence ID" value="CAD7445848.1"/>
    <property type="molecule type" value="Genomic_DNA"/>
</dbReference>